<keyword evidence="2" id="KW-1185">Reference proteome</keyword>
<dbReference type="InterPro" id="IPR021710">
    <property type="entry name" value="DUF3293"/>
</dbReference>
<gene>
    <name evidence="1" type="ORF">GCM10010844_00820</name>
</gene>
<dbReference type="Proteomes" id="UP000604341">
    <property type="component" value="Unassembled WGS sequence"/>
</dbReference>
<dbReference type="Pfam" id="PF11697">
    <property type="entry name" value="DUF3293"/>
    <property type="match status" value="1"/>
</dbReference>
<comment type="caution">
    <text evidence="1">The sequence shown here is derived from an EMBL/GenBank/DDBJ whole genome shotgun (WGS) entry which is preliminary data.</text>
</comment>
<dbReference type="EMBL" id="BMPE01000001">
    <property type="protein sequence ID" value="GGK86167.1"/>
    <property type="molecule type" value="Genomic_DNA"/>
</dbReference>
<evidence type="ECO:0000313" key="2">
    <source>
        <dbReference type="Proteomes" id="UP000604341"/>
    </source>
</evidence>
<evidence type="ECO:0000313" key="1">
    <source>
        <dbReference type="EMBL" id="GGK86167.1"/>
    </source>
</evidence>
<reference evidence="2" key="1">
    <citation type="journal article" date="2019" name="Int. J. Syst. Evol. Microbiol.">
        <title>The Global Catalogue of Microorganisms (GCM) 10K type strain sequencing project: providing services to taxonomists for standard genome sequencing and annotation.</title>
        <authorList>
            <consortium name="The Broad Institute Genomics Platform"/>
            <consortium name="The Broad Institute Genome Sequencing Center for Infectious Disease"/>
            <person name="Wu L."/>
            <person name="Ma J."/>
        </authorList>
    </citation>
    <scope>NUCLEOTIDE SEQUENCE [LARGE SCALE GENOMIC DNA]</scope>
    <source>
        <strain evidence="2">JCM 19173</strain>
    </source>
</reference>
<accession>A0ABQ2FGC5</accession>
<dbReference type="RefSeq" id="WP_229784392.1">
    <property type="nucleotide sequence ID" value="NZ_BMPE01000001.1"/>
</dbReference>
<evidence type="ECO:0008006" key="3">
    <source>
        <dbReference type="Google" id="ProtNLM"/>
    </source>
</evidence>
<organism evidence="1 2">
    <name type="scientific">Deinococcus radiotolerans</name>
    <dbReference type="NCBI Taxonomy" id="1309407"/>
    <lineage>
        <taxon>Bacteria</taxon>
        <taxon>Thermotogati</taxon>
        <taxon>Deinococcota</taxon>
        <taxon>Deinococci</taxon>
        <taxon>Deinococcales</taxon>
        <taxon>Deinococcaceae</taxon>
        <taxon>Deinococcus</taxon>
    </lineage>
</organism>
<name>A0ABQ2FGC5_9DEIO</name>
<sequence length="153" mass="16283">MPGLRSAFLTTSYGRANERVQLTGSGPDLRPDWAAPGERWAILTAWNPGGRQAELAVNAARQAALTREVHLWSPLPGWNGEGAWREDTLIVRGMPLRAAVTLGAQFGQAAVVWGVGRRAALVWLGGGARVERLWLRRAPGSTAAAGCGYTAGL</sequence>
<protein>
    <recommendedName>
        <fullName evidence="3">DUF3293 domain-containing protein</fullName>
    </recommendedName>
</protein>
<proteinExistence type="predicted"/>